<evidence type="ECO:0000256" key="2">
    <source>
        <dbReference type="ARBA" id="ARBA00022552"/>
    </source>
</evidence>
<feature type="binding site" evidence="7">
    <location>
        <position position="65"/>
    </location>
    <ligand>
        <name>S-adenosyl-L-methionine</name>
        <dbReference type="ChEBI" id="CHEBI:59789"/>
    </ligand>
</feature>
<feature type="binding site" evidence="7">
    <location>
        <position position="18"/>
    </location>
    <ligand>
        <name>S-adenosyl-L-methionine</name>
        <dbReference type="ChEBI" id="CHEBI:59789"/>
    </ligand>
</feature>
<dbReference type="PROSITE" id="PS01131">
    <property type="entry name" value="RRNA_A_DIMETH"/>
    <property type="match status" value="1"/>
</dbReference>
<dbReference type="InterPro" id="IPR023165">
    <property type="entry name" value="rRNA_Ade_diMease-like_C"/>
</dbReference>
<dbReference type="GO" id="GO:0005829">
    <property type="term" value="C:cytosol"/>
    <property type="evidence" value="ECO:0007669"/>
    <property type="project" value="TreeGrafter"/>
</dbReference>
<keyword evidence="2" id="KW-0698">rRNA processing</keyword>
<dbReference type="InterPro" id="IPR011530">
    <property type="entry name" value="rRNA_adenine_dimethylase"/>
</dbReference>
<keyword evidence="10" id="KW-1185">Reference proteome</keyword>
<dbReference type="CDD" id="cd02440">
    <property type="entry name" value="AdoMet_MTases"/>
    <property type="match status" value="1"/>
</dbReference>
<dbReference type="PANTHER" id="PTHR11727">
    <property type="entry name" value="DIMETHYLADENOSINE TRANSFERASE"/>
    <property type="match status" value="1"/>
</dbReference>
<evidence type="ECO:0000313" key="10">
    <source>
        <dbReference type="Proteomes" id="UP001205919"/>
    </source>
</evidence>
<evidence type="ECO:0000256" key="4">
    <source>
        <dbReference type="ARBA" id="ARBA00022679"/>
    </source>
</evidence>
<dbReference type="GO" id="GO:0052908">
    <property type="term" value="F:16S rRNA (adenine(1518)-N(6)/adenine(1519)-N(6))-dimethyltransferase activity"/>
    <property type="evidence" value="ECO:0007669"/>
    <property type="project" value="UniProtKB-EC"/>
</dbReference>
<gene>
    <name evidence="9" type="primary">rsmA</name>
    <name evidence="9" type="ORF">NE630_04050</name>
</gene>
<dbReference type="RefSeq" id="WP_008711231.1">
    <property type="nucleotide sequence ID" value="NZ_CABKQM010000007.1"/>
</dbReference>
<feature type="domain" description="Ribosomal RNA adenine methylase transferase N-terminal" evidence="8">
    <location>
        <begin position="23"/>
        <end position="197"/>
    </location>
</feature>
<name>A0AAW5JZI6_9BACT</name>
<dbReference type="EMBL" id="JANFYT010000006">
    <property type="protein sequence ID" value="MCQ4813597.1"/>
    <property type="molecule type" value="Genomic_DNA"/>
</dbReference>
<dbReference type="Pfam" id="PF00398">
    <property type="entry name" value="RrnaAD"/>
    <property type="match status" value="1"/>
</dbReference>
<feature type="binding site" evidence="7">
    <location>
        <position position="43"/>
    </location>
    <ligand>
        <name>S-adenosyl-L-methionine</name>
        <dbReference type="ChEBI" id="CHEBI:59789"/>
    </ligand>
</feature>
<dbReference type="AlphaFoldDB" id="A0AAW5JZI6"/>
<dbReference type="EC" id="2.1.1.182" evidence="9"/>
<dbReference type="NCBIfam" id="TIGR00755">
    <property type="entry name" value="ksgA"/>
    <property type="match status" value="1"/>
</dbReference>
<evidence type="ECO:0000256" key="5">
    <source>
        <dbReference type="ARBA" id="ARBA00022691"/>
    </source>
</evidence>
<dbReference type="SUPFAM" id="SSF53335">
    <property type="entry name" value="S-adenosyl-L-methionine-dependent methyltransferases"/>
    <property type="match status" value="1"/>
</dbReference>
<dbReference type="InterPro" id="IPR020598">
    <property type="entry name" value="rRNA_Ade_methylase_Trfase_N"/>
</dbReference>
<dbReference type="InterPro" id="IPR001737">
    <property type="entry name" value="KsgA/Erm"/>
</dbReference>
<comment type="caution">
    <text evidence="9">The sequence shown here is derived from an EMBL/GenBank/DDBJ whole genome shotgun (WGS) entry which is preliminary data.</text>
</comment>
<protein>
    <submittedName>
        <fullName evidence="9">16S rRNA (Adenine(1518)-N(6)/adenine(1519)-N(6))-dimethyltransferase RsmA</fullName>
        <ecNumber evidence="9">2.1.1.182</ecNumber>
    </submittedName>
</protein>
<reference evidence="9 10" key="1">
    <citation type="submission" date="2022-06" db="EMBL/GenBank/DDBJ databases">
        <title>Isolation of gut microbiota from human fecal samples.</title>
        <authorList>
            <person name="Pamer E.G."/>
            <person name="Barat B."/>
            <person name="Waligurski E."/>
            <person name="Medina S."/>
            <person name="Paddock L."/>
            <person name="Mostad J."/>
        </authorList>
    </citation>
    <scope>NUCLEOTIDE SEQUENCE [LARGE SCALE GENOMIC DNA]</scope>
    <source>
        <strain evidence="9 10">DFI.9.90</strain>
    </source>
</reference>
<comment type="similarity">
    <text evidence="7">Belongs to the class I-like SAM-binding methyltransferase superfamily. rRNA adenine N(6)-methyltransferase family.</text>
</comment>
<evidence type="ECO:0000256" key="6">
    <source>
        <dbReference type="ARBA" id="ARBA00022884"/>
    </source>
</evidence>
<dbReference type="SMART" id="SM00650">
    <property type="entry name" value="rADc"/>
    <property type="match status" value="1"/>
</dbReference>
<sequence length="291" mass="32859">MADKRHFIHNTDIGQNFLIDRGVVEFILKRSEPAAGDVVLEIGPGDGILTRGLLTTPLAALYSVEVDDRLRDGIERIAAHDGRYRCFWGDAVRFDYVRELPEMPAKIIANLPYHITTPLMWAFLEQLVPDKTDYMLLMVQLESAERIASPAGHRERSPLGITVEAMGSAEIVRKIPPSAFNPQPRVNSALIEIKIERNRELANDRTWRGLLARSFTQRRKTLVNNWTAGYGGSGVTRETALEILAAHDLRATARAEELPLEKWFELAKVPEFHLKNKKSGERINKDVVESQ</sequence>
<proteinExistence type="inferred from homology"/>
<accession>A0AAW5JZI6</accession>
<dbReference type="InterPro" id="IPR020596">
    <property type="entry name" value="rRNA_Ade_Mease_Trfase_CS"/>
</dbReference>
<keyword evidence="3 7" id="KW-0489">Methyltransferase</keyword>
<evidence type="ECO:0000256" key="3">
    <source>
        <dbReference type="ARBA" id="ARBA00022603"/>
    </source>
</evidence>
<feature type="binding site" evidence="7">
    <location>
        <position position="110"/>
    </location>
    <ligand>
        <name>S-adenosyl-L-methionine</name>
        <dbReference type="ChEBI" id="CHEBI:59789"/>
    </ligand>
</feature>
<keyword evidence="5 7" id="KW-0949">S-adenosyl-L-methionine</keyword>
<dbReference type="PROSITE" id="PS51689">
    <property type="entry name" value="SAM_RNA_A_N6_MT"/>
    <property type="match status" value="1"/>
</dbReference>
<dbReference type="Gene3D" id="1.10.8.100">
    <property type="entry name" value="Ribosomal RNA adenine dimethylase-like, domain 2"/>
    <property type="match status" value="1"/>
</dbReference>
<evidence type="ECO:0000259" key="8">
    <source>
        <dbReference type="SMART" id="SM00650"/>
    </source>
</evidence>
<feature type="binding site" evidence="7">
    <location>
        <position position="16"/>
    </location>
    <ligand>
        <name>S-adenosyl-L-methionine</name>
        <dbReference type="ChEBI" id="CHEBI:59789"/>
    </ligand>
</feature>
<feature type="binding site" evidence="7">
    <location>
        <position position="90"/>
    </location>
    <ligand>
        <name>S-adenosyl-L-methionine</name>
        <dbReference type="ChEBI" id="CHEBI:59789"/>
    </ligand>
</feature>
<keyword evidence="6 7" id="KW-0694">RNA-binding</keyword>
<keyword evidence="1" id="KW-0963">Cytoplasm</keyword>
<organism evidence="9 10">
    <name type="scientific">Cloacibacillus evryensis</name>
    <dbReference type="NCBI Taxonomy" id="508460"/>
    <lineage>
        <taxon>Bacteria</taxon>
        <taxon>Thermotogati</taxon>
        <taxon>Synergistota</taxon>
        <taxon>Synergistia</taxon>
        <taxon>Synergistales</taxon>
        <taxon>Synergistaceae</taxon>
        <taxon>Cloacibacillus</taxon>
    </lineage>
</organism>
<keyword evidence="4 7" id="KW-0808">Transferase</keyword>
<dbReference type="InterPro" id="IPR029063">
    <property type="entry name" value="SAM-dependent_MTases_sf"/>
</dbReference>
<evidence type="ECO:0000256" key="1">
    <source>
        <dbReference type="ARBA" id="ARBA00022490"/>
    </source>
</evidence>
<dbReference type="GO" id="GO:0003723">
    <property type="term" value="F:RNA binding"/>
    <property type="evidence" value="ECO:0007669"/>
    <property type="project" value="UniProtKB-UniRule"/>
</dbReference>
<dbReference type="Gene3D" id="3.40.50.150">
    <property type="entry name" value="Vaccinia Virus protein VP39"/>
    <property type="match status" value="1"/>
</dbReference>
<dbReference type="PANTHER" id="PTHR11727:SF7">
    <property type="entry name" value="DIMETHYLADENOSINE TRANSFERASE-RELATED"/>
    <property type="match status" value="1"/>
</dbReference>
<evidence type="ECO:0000313" key="9">
    <source>
        <dbReference type="EMBL" id="MCQ4813597.1"/>
    </source>
</evidence>
<dbReference type="Proteomes" id="UP001205919">
    <property type="component" value="Unassembled WGS sequence"/>
</dbReference>
<evidence type="ECO:0000256" key="7">
    <source>
        <dbReference type="PROSITE-ProRule" id="PRU01026"/>
    </source>
</evidence>
<dbReference type="GeneID" id="95755907"/>